<keyword evidence="4" id="KW-1185">Reference proteome</keyword>
<dbReference type="InterPro" id="IPR011050">
    <property type="entry name" value="Pectin_lyase_fold/virulence"/>
</dbReference>
<dbReference type="FunFam" id="1.20.1260.20:FF:000001">
    <property type="entry name" value="PPE family protein PPE41"/>
    <property type="match status" value="1"/>
</dbReference>
<dbReference type="Gene3D" id="1.20.1260.20">
    <property type="entry name" value="PPE superfamily"/>
    <property type="match status" value="1"/>
</dbReference>
<dbReference type="SUPFAM" id="SSF140459">
    <property type="entry name" value="PE/PPE dimer-like"/>
    <property type="match status" value="1"/>
</dbReference>
<comment type="similarity">
    <text evidence="1">Belongs to the mycobacterial PPE family.</text>
</comment>
<dbReference type="InterPro" id="IPR038332">
    <property type="entry name" value="PPE_sf"/>
</dbReference>
<accession>A0A7I7QF61</accession>
<dbReference type="SUPFAM" id="SSF51126">
    <property type="entry name" value="Pectin lyase-like"/>
    <property type="match status" value="1"/>
</dbReference>
<dbReference type="RefSeq" id="WP_372513222.1">
    <property type="nucleotide sequence ID" value="NZ_AP022587.1"/>
</dbReference>
<name>A0A7I7QF61_9MYCO</name>
<dbReference type="PANTHER" id="PTHR46766">
    <property type="entry name" value="GLUTAMINE-RICH PROTEIN 2"/>
    <property type="match status" value="1"/>
</dbReference>
<protein>
    <recommendedName>
        <fullName evidence="2">PPE domain-containing protein</fullName>
    </recommendedName>
</protein>
<dbReference type="PANTHER" id="PTHR46766:SF1">
    <property type="entry name" value="GLUTAMINE-RICH PROTEIN 2"/>
    <property type="match status" value="1"/>
</dbReference>
<dbReference type="AlphaFoldDB" id="A0A7I7QF61"/>
<organism evidence="3 4">
    <name type="scientific">Mycobacterium stomatepiae</name>
    <dbReference type="NCBI Taxonomy" id="470076"/>
    <lineage>
        <taxon>Bacteria</taxon>
        <taxon>Bacillati</taxon>
        <taxon>Actinomycetota</taxon>
        <taxon>Actinomycetes</taxon>
        <taxon>Mycobacteriales</taxon>
        <taxon>Mycobacteriaceae</taxon>
        <taxon>Mycobacterium</taxon>
        <taxon>Mycobacterium simiae complex</taxon>
    </lineage>
</organism>
<reference evidence="3 4" key="1">
    <citation type="journal article" date="2019" name="Emerg. Microbes Infect.">
        <title>Comprehensive subspecies identification of 175 nontuberculous mycobacteria species based on 7547 genomic profiles.</title>
        <authorList>
            <person name="Matsumoto Y."/>
            <person name="Kinjo T."/>
            <person name="Motooka D."/>
            <person name="Nabeya D."/>
            <person name="Jung N."/>
            <person name="Uechi K."/>
            <person name="Horii T."/>
            <person name="Iida T."/>
            <person name="Fujita J."/>
            <person name="Nakamura S."/>
        </authorList>
    </citation>
    <scope>NUCLEOTIDE SEQUENCE [LARGE SCALE GENOMIC DNA]</scope>
    <source>
        <strain evidence="3 4">JCM 17783</strain>
    </source>
</reference>
<evidence type="ECO:0000313" key="3">
    <source>
        <dbReference type="EMBL" id="BBY24943.1"/>
    </source>
</evidence>
<gene>
    <name evidence="3" type="ORF">MSTO_51480</name>
</gene>
<dbReference type="InterPro" id="IPR000030">
    <property type="entry name" value="PPE_dom"/>
</dbReference>
<dbReference type="EMBL" id="AP022587">
    <property type="protein sequence ID" value="BBY24943.1"/>
    <property type="molecule type" value="Genomic_DNA"/>
</dbReference>
<evidence type="ECO:0000256" key="1">
    <source>
        <dbReference type="ARBA" id="ARBA00010652"/>
    </source>
</evidence>
<dbReference type="KEGG" id="msto:MSTO_51480"/>
<dbReference type="GO" id="GO:0052572">
    <property type="term" value="P:response to host immune response"/>
    <property type="evidence" value="ECO:0007669"/>
    <property type="project" value="TreeGrafter"/>
</dbReference>
<feature type="domain" description="PPE" evidence="2">
    <location>
        <begin position="4"/>
        <end position="165"/>
    </location>
</feature>
<proteinExistence type="inferred from homology"/>
<dbReference type="Proteomes" id="UP000467130">
    <property type="component" value="Chromosome"/>
</dbReference>
<dbReference type="Gene3D" id="2.160.20.20">
    <property type="match status" value="1"/>
</dbReference>
<sequence length="531" mass="52739">MGIDFGLLPPEINSGLMYTGPGSGPMLANAASWEALSAELESAAANYASQITGLAGQWFGPSSMQMAAAAGPYVEWLQASAAQAAQSAAQAYSAAAAYEAAYTMTVPPPLIAANRLQLAALTATNFFGQNTAAIAATEAEYAEMWVQDTTAMHAYATDAEVASTLETFEEPPQTTNENGQLSQADAVGKATADTTSRVQSLAQLAPAPEQQLNANLAANDIVVNPGETYEIPAGDTLTLANGDTITVNGGTLAQAEGAALTVNTGGTFTLNSGTVTMYSGLTVNGGTLAVDHAGAIIVNTGGTFTVHGGTTTINSGTTLIVNAGGTATLDGGTVTVNGGLTVQGGTLNVGSGGLLNFGDGGTTLTIDGGTVTDTGSINANIVNVINGGSLTVDTGGTFTTNNVLTIGTGSGGTVIVDAGGQVLLVDPDSLVLGQGEVVTVFSGGSYTPNGLFGPATIALGAPVPPAPAAGGLPGLGSALASPGLAGTAGIQPQVDPRKVKKFMDTLFPDDTLEGVLWSDNTLEDALSTLVD</sequence>
<dbReference type="Pfam" id="PF00823">
    <property type="entry name" value="PPE"/>
    <property type="match status" value="1"/>
</dbReference>
<evidence type="ECO:0000313" key="4">
    <source>
        <dbReference type="Proteomes" id="UP000467130"/>
    </source>
</evidence>
<dbReference type="InterPro" id="IPR012332">
    <property type="entry name" value="Autotransporter_pectin_lyase_C"/>
</dbReference>
<evidence type="ECO:0000259" key="2">
    <source>
        <dbReference type="Pfam" id="PF00823"/>
    </source>
</evidence>